<evidence type="ECO:0000256" key="2">
    <source>
        <dbReference type="ARBA" id="ARBA00022692"/>
    </source>
</evidence>
<evidence type="ECO:0000256" key="1">
    <source>
        <dbReference type="ARBA" id="ARBA00004141"/>
    </source>
</evidence>
<feature type="domain" description="EamA" evidence="6">
    <location>
        <begin position="162"/>
        <end position="293"/>
    </location>
</feature>
<reference evidence="7 8" key="1">
    <citation type="submission" date="2019-09" db="EMBL/GenBank/DDBJ databases">
        <title>Genome sequence of Rhodovastum atsumiense, a diverse member of the Acetobacteraceae family of non-sulfur purple photosynthetic bacteria.</title>
        <authorList>
            <person name="Meyer T."/>
            <person name="Kyndt J."/>
        </authorList>
    </citation>
    <scope>NUCLEOTIDE SEQUENCE [LARGE SCALE GENOMIC DNA]</scope>
    <source>
        <strain evidence="7 8">DSM 21279</strain>
    </source>
</reference>
<evidence type="ECO:0000256" key="5">
    <source>
        <dbReference type="SAM" id="Phobius"/>
    </source>
</evidence>
<feature type="transmembrane region" description="Helical" evidence="5">
    <location>
        <begin position="98"/>
        <end position="120"/>
    </location>
</feature>
<dbReference type="OrthoDB" id="9810556at2"/>
<feature type="transmembrane region" description="Helical" evidence="5">
    <location>
        <begin position="253"/>
        <end position="272"/>
    </location>
</feature>
<keyword evidence="8" id="KW-1185">Reference proteome</keyword>
<feature type="transmembrane region" description="Helical" evidence="5">
    <location>
        <begin position="221"/>
        <end position="241"/>
    </location>
</feature>
<keyword evidence="4 5" id="KW-0472">Membrane</keyword>
<evidence type="ECO:0000256" key="4">
    <source>
        <dbReference type="ARBA" id="ARBA00023136"/>
    </source>
</evidence>
<dbReference type="Pfam" id="PF00892">
    <property type="entry name" value="EamA"/>
    <property type="match status" value="2"/>
</dbReference>
<proteinExistence type="predicted"/>
<accession>A0A5M6IXZ6</accession>
<dbReference type="PANTHER" id="PTHR32322">
    <property type="entry name" value="INNER MEMBRANE TRANSPORTER"/>
    <property type="match status" value="1"/>
</dbReference>
<dbReference type="PANTHER" id="PTHR32322:SF9">
    <property type="entry name" value="AMINO-ACID METABOLITE EFFLUX PUMP-RELATED"/>
    <property type="match status" value="1"/>
</dbReference>
<comment type="subcellular location">
    <subcellularLocation>
        <location evidence="1">Membrane</location>
        <topology evidence="1">Multi-pass membrane protein</topology>
    </subcellularLocation>
</comment>
<feature type="transmembrane region" description="Helical" evidence="5">
    <location>
        <begin position="12"/>
        <end position="34"/>
    </location>
</feature>
<organism evidence="7 8">
    <name type="scientific">Rhodovastum atsumiense</name>
    <dbReference type="NCBI Taxonomy" id="504468"/>
    <lineage>
        <taxon>Bacteria</taxon>
        <taxon>Pseudomonadati</taxon>
        <taxon>Pseudomonadota</taxon>
        <taxon>Alphaproteobacteria</taxon>
        <taxon>Acetobacterales</taxon>
        <taxon>Acetobacteraceae</taxon>
        <taxon>Rhodovastum</taxon>
    </lineage>
</organism>
<gene>
    <name evidence="7" type="ORF">F1189_10030</name>
</gene>
<evidence type="ECO:0000259" key="6">
    <source>
        <dbReference type="Pfam" id="PF00892"/>
    </source>
</evidence>
<name>A0A5M6IXZ6_9PROT</name>
<feature type="transmembrane region" description="Helical" evidence="5">
    <location>
        <begin position="40"/>
        <end position="60"/>
    </location>
</feature>
<protein>
    <submittedName>
        <fullName evidence="7">DMT family transporter</fullName>
    </submittedName>
</protein>
<dbReference type="InterPro" id="IPR050638">
    <property type="entry name" value="AA-Vitamin_Transporters"/>
</dbReference>
<dbReference type="InterPro" id="IPR037185">
    <property type="entry name" value="EmrE-like"/>
</dbReference>
<dbReference type="Gene3D" id="1.10.3730.20">
    <property type="match status" value="1"/>
</dbReference>
<dbReference type="InterPro" id="IPR000620">
    <property type="entry name" value="EamA_dom"/>
</dbReference>
<keyword evidence="3 5" id="KW-1133">Transmembrane helix</keyword>
<evidence type="ECO:0000256" key="3">
    <source>
        <dbReference type="ARBA" id="ARBA00022989"/>
    </source>
</evidence>
<dbReference type="Proteomes" id="UP000325255">
    <property type="component" value="Unassembled WGS sequence"/>
</dbReference>
<feature type="transmembrane region" description="Helical" evidence="5">
    <location>
        <begin position="132"/>
        <end position="151"/>
    </location>
</feature>
<dbReference type="GO" id="GO:0016020">
    <property type="term" value="C:membrane"/>
    <property type="evidence" value="ECO:0007669"/>
    <property type="project" value="UniProtKB-SubCell"/>
</dbReference>
<feature type="domain" description="EamA" evidence="6">
    <location>
        <begin position="14"/>
        <end position="145"/>
    </location>
</feature>
<evidence type="ECO:0000313" key="7">
    <source>
        <dbReference type="EMBL" id="KAA5612235.1"/>
    </source>
</evidence>
<feature type="transmembrane region" description="Helical" evidence="5">
    <location>
        <begin position="72"/>
        <end position="92"/>
    </location>
</feature>
<feature type="transmembrane region" description="Helical" evidence="5">
    <location>
        <begin position="188"/>
        <end position="209"/>
    </location>
</feature>
<dbReference type="RefSeq" id="WP_150040607.1">
    <property type="nucleotide sequence ID" value="NZ_OW485601.1"/>
</dbReference>
<dbReference type="SUPFAM" id="SSF103481">
    <property type="entry name" value="Multidrug resistance efflux transporter EmrE"/>
    <property type="match status" value="2"/>
</dbReference>
<sequence length="308" mass="32334">MQMPAPRMGTTEWIMLLALSVIWGGSFFFVGVAVRELPSLTIVVLRVALAALALWGVLAVRRIRLPAVPGLWTAFLTMGLLNNAIPFVLLVWGQHHIASGLAAILNATTPLFTVIVAHLLTTDERLTPGKMGGVMAGLLGVAVMLAADPGGDFRTNLLAQAACLTAALSYAFGGVYGRRFRRLGVPPLATAAGQVTASTLILLPCALLLDRPWELPLPGTATLAALTGLALACTALAYILYFRILAVAGATNVVLVTLLVPVSAILLGALMLGERLEPRHFLGMALIGGGLATIDGRPLQVLRRAWAA</sequence>
<feature type="transmembrane region" description="Helical" evidence="5">
    <location>
        <begin position="157"/>
        <end position="176"/>
    </location>
</feature>
<evidence type="ECO:0000313" key="8">
    <source>
        <dbReference type="Proteomes" id="UP000325255"/>
    </source>
</evidence>
<keyword evidence="2 5" id="KW-0812">Transmembrane</keyword>
<comment type="caution">
    <text evidence="7">The sequence shown here is derived from an EMBL/GenBank/DDBJ whole genome shotgun (WGS) entry which is preliminary data.</text>
</comment>
<dbReference type="AlphaFoldDB" id="A0A5M6IXZ6"/>
<dbReference type="EMBL" id="VWPK01000013">
    <property type="protein sequence ID" value="KAA5612235.1"/>
    <property type="molecule type" value="Genomic_DNA"/>
</dbReference>